<organism evidence="1 2">
    <name type="scientific">Candidatus Iainarchaeum sp</name>
    <dbReference type="NCBI Taxonomy" id="3101447"/>
    <lineage>
        <taxon>Archaea</taxon>
        <taxon>Candidatus Iainarchaeota</taxon>
        <taxon>Candidatus Iainarchaeia</taxon>
        <taxon>Candidatus Iainarchaeales</taxon>
        <taxon>Candidatus Iainarchaeaceae</taxon>
        <taxon>Candidatus Iainarchaeum</taxon>
    </lineage>
</organism>
<dbReference type="AlphaFoldDB" id="A0A8T4KVC3"/>
<gene>
    <name evidence="1" type="ORF">J4415_00400</name>
</gene>
<evidence type="ECO:0000313" key="2">
    <source>
        <dbReference type="Proteomes" id="UP000677687"/>
    </source>
</evidence>
<comment type="caution">
    <text evidence="1">The sequence shown here is derived from an EMBL/GenBank/DDBJ whole genome shotgun (WGS) entry which is preliminary data.</text>
</comment>
<sequence length="54" mass="6262">MKTTIILRDDLYGLLTATFGKRNMSKTINEILFETLRECAHLQESTRTDSDDRV</sequence>
<protein>
    <submittedName>
        <fullName evidence="1">Uncharacterized protein</fullName>
    </submittedName>
</protein>
<accession>A0A8T4KVC3</accession>
<proteinExistence type="predicted"/>
<dbReference type="EMBL" id="JAGVWD010000006">
    <property type="protein sequence ID" value="MBS3057069.1"/>
    <property type="molecule type" value="Genomic_DNA"/>
</dbReference>
<name>A0A8T4KVC3_9ARCH</name>
<reference evidence="1" key="1">
    <citation type="submission" date="2021-03" db="EMBL/GenBank/DDBJ databases">
        <authorList>
            <person name="Jaffe A."/>
        </authorList>
    </citation>
    <scope>NUCLEOTIDE SEQUENCE</scope>
    <source>
        <strain evidence="1">RIFCSPHIGHO2_01_FULL_AR10_44_11</strain>
    </source>
</reference>
<dbReference type="Proteomes" id="UP000677687">
    <property type="component" value="Unassembled WGS sequence"/>
</dbReference>
<evidence type="ECO:0000313" key="1">
    <source>
        <dbReference type="EMBL" id="MBS3057069.1"/>
    </source>
</evidence>
<reference evidence="1" key="2">
    <citation type="submission" date="2021-05" db="EMBL/GenBank/DDBJ databases">
        <title>Protein family content uncovers lineage relationships and bacterial pathway maintenance mechanisms in DPANN archaea.</title>
        <authorList>
            <person name="Castelle C.J."/>
            <person name="Meheust R."/>
            <person name="Jaffe A.L."/>
            <person name="Seitz K."/>
            <person name="Gong X."/>
            <person name="Baker B.J."/>
            <person name="Banfield J.F."/>
        </authorList>
    </citation>
    <scope>NUCLEOTIDE SEQUENCE</scope>
    <source>
        <strain evidence="1">RIFCSPHIGHO2_01_FULL_AR10_44_11</strain>
    </source>
</reference>